<keyword evidence="6" id="KW-0964">Secreted</keyword>
<evidence type="ECO:0000256" key="5">
    <source>
        <dbReference type="ARBA" id="ARBA00023157"/>
    </source>
</evidence>
<evidence type="ECO:0000259" key="8">
    <source>
        <dbReference type="SMART" id="SM00078"/>
    </source>
</evidence>
<dbReference type="InterPro" id="IPR022352">
    <property type="entry name" value="Ins/IGF/rlx"/>
</dbReference>
<dbReference type="PIRSF" id="PIRSF018431">
    <property type="entry name" value="Molluscan_insulin_rel_peptide"/>
    <property type="match status" value="1"/>
</dbReference>
<dbReference type="SMART" id="SM00078">
    <property type="entry name" value="IlGF"/>
    <property type="match status" value="1"/>
</dbReference>
<name>A0A8S4SDX2_9NEOP</name>
<comment type="similarity">
    <text evidence="1 6">Belongs to the insulin family.</text>
</comment>
<organism evidence="9 10">
    <name type="scientific">Pararge aegeria aegeria</name>
    <dbReference type="NCBI Taxonomy" id="348720"/>
    <lineage>
        <taxon>Eukaryota</taxon>
        <taxon>Metazoa</taxon>
        <taxon>Ecdysozoa</taxon>
        <taxon>Arthropoda</taxon>
        <taxon>Hexapoda</taxon>
        <taxon>Insecta</taxon>
        <taxon>Pterygota</taxon>
        <taxon>Neoptera</taxon>
        <taxon>Endopterygota</taxon>
        <taxon>Lepidoptera</taxon>
        <taxon>Glossata</taxon>
        <taxon>Ditrysia</taxon>
        <taxon>Papilionoidea</taxon>
        <taxon>Nymphalidae</taxon>
        <taxon>Satyrinae</taxon>
        <taxon>Satyrini</taxon>
        <taxon>Parargina</taxon>
        <taxon>Pararge</taxon>
    </lineage>
</organism>
<dbReference type="InterPro" id="IPR036438">
    <property type="entry name" value="Insulin-like_sf"/>
</dbReference>
<evidence type="ECO:0000313" key="9">
    <source>
        <dbReference type="EMBL" id="CAH2258654.1"/>
    </source>
</evidence>
<evidence type="ECO:0000256" key="2">
    <source>
        <dbReference type="ARBA" id="ARBA00011207"/>
    </source>
</evidence>
<dbReference type="PRINTS" id="PR00276">
    <property type="entry name" value="INSULINFAMLY"/>
</dbReference>
<comment type="subcellular location">
    <subcellularLocation>
        <location evidence="6">Secreted</location>
    </subcellularLocation>
</comment>
<evidence type="ECO:0000256" key="4">
    <source>
        <dbReference type="ARBA" id="ARBA00022729"/>
    </source>
</evidence>
<keyword evidence="4 7" id="KW-0732">Signal</keyword>
<dbReference type="InterPro" id="IPR016179">
    <property type="entry name" value="Insulin-like"/>
</dbReference>
<dbReference type="PROSITE" id="PS00262">
    <property type="entry name" value="INSULIN"/>
    <property type="match status" value="1"/>
</dbReference>
<evidence type="ECO:0000256" key="3">
    <source>
        <dbReference type="ARBA" id="ARBA00022685"/>
    </source>
</evidence>
<comment type="caution">
    <text evidence="9">The sequence shown here is derived from an EMBL/GenBank/DDBJ whole genome shotgun (WGS) entry which is preliminary data.</text>
</comment>
<gene>
    <name evidence="9" type="primary">jg12402</name>
    <name evidence="9" type="ORF">PAEG_LOCUS23392</name>
</gene>
<comment type="subunit">
    <text evidence="2">Heterodimer of a B chain and an A chain linked by two disulfide bonds.</text>
</comment>
<feature type="chain" id="PRO_5035847971" evidence="7">
    <location>
        <begin position="19"/>
        <end position="108"/>
    </location>
</feature>
<accession>A0A8S4SDX2</accession>
<dbReference type="Proteomes" id="UP000838756">
    <property type="component" value="Unassembled WGS sequence"/>
</dbReference>
<keyword evidence="5" id="KW-1015">Disulfide bond</keyword>
<dbReference type="AlphaFoldDB" id="A0A8S4SDX2"/>
<dbReference type="PANTHER" id="PTHR13647:SF4">
    <property type="entry name" value="INSULIN-LIKE PEPTIDE 1-RELATED"/>
    <property type="match status" value="1"/>
</dbReference>
<protein>
    <submittedName>
        <fullName evidence="9">Jg12402 protein</fullName>
    </submittedName>
</protein>
<dbReference type="GO" id="GO:0005179">
    <property type="term" value="F:hormone activity"/>
    <property type="evidence" value="ECO:0007669"/>
    <property type="project" value="InterPro"/>
</dbReference>
<feature type="domain" description="Insulin-like" evidence="8">
    <location>
        <begin position="26"/>
        <end position="106"/>
    </location>
</feature>
<evidence type="ECO:0000256" key="6">
    <source>
        <dbReference type="RuleBase" id="RU000406"/>
    </source>
</evidence>
<keyword evidence="3" id="KW-0165">Cleavage on pair of basic residues</keyword>
<evidence type="ECO:0000256" key="7">
    <source>
        <dbReference type="SAM" id="SignalP"/>
    </source>
</evidence>
<proteinExistence type="inferred from homology"/>
<evidence type="ECO:0000256" key="1">
    <source>
        <dbReference type="ARBA" id="ARBA00009034"/>
    </source>
</evidence>
<dbReference type="PANTHER" id="PTHR13647">
    <property type="entry name" value="INSULIN-LIKE PEPTIDE 2-RELATED"/>
    <property type="match status" value="1"/>
</dbReference>
<reference evidence="9" key="1">
    <citation type="submission" date="2022-03" db="EMBL/GenBank/DDBJ databases">
        <authorList>
            <person name="Lindestad O."/>
        </authorList>
    </citation>
    <scope>NUCLEOTIDE SEQUENCE</scope>
</reference>
<dbReference type="SUPFAM" id="SSF56994">
    <property type="entry name" value="Insulin-like"/>
    <property type="match status" value="1"/>
</dbReference>
<dbReference type="InterPro" id="IPR022353">
    <property type="entry name" value="Insulin_CS"/>
</dbReference>
<dbReference type="Gene3D" id="1.10.100.10">
    <property type="entry name" value="Insulin-like"/>
    <property type="match status" value="1"/>
</dbReference>
<sequence>MKNHFVLLLLTFTGISMAVSSQKQGQIYCGRRLASVLAYICDSNFNKRSQEGITDTQLRQENRLGFRWVGISPPRTQRFGGTWRKRQVVSECCHQPCTVDELLAYCGN</sequence>
<dbReference type="EMBL" id="CAKXAJ010026147">
    <property type="protein sequence ID" value="CAH2258654.1"/>
    <property type="molecule type" value="Genomic_DNA"/>
</dbReference>
<keyword evidence="10" id="KW-1185">Reference proteome</keyword>
<dbReference type="CDD" id="cd04366">
    <property type="entry name" value="IlGF_insulin_bombyxin_like"/>
    <property type="match status" value="1"/>
</dbReference>
<dbReference type="GO" id="GO:0005576">
    <property type="term" value="C:extracellular region"/>
    <property type="evidence" value="ECO:0007669"/>
    <property type="project" value="UniProtKB-SubCell"/>
</dbReference>
<dbReference type="OrthoDB" id="10019596at2759"/>
<dbReference type="Pfam" id="PF00049">
    <property type="entry name" value="Insulin"/>
    <property type="match status" value="1"/>
</dbReference>
<evidence type="ECO:0000313" key="10">
    <source>
        <dbReference type="Proteomes" id="UP000838756"/>
    </source>
</evidence>
<feature type="signal peptide" evidence="7">
    <location>
        <begin position="1"/>
        <end position="18"/>
    </location>
</feature>